<evidence type="ECO:0000313" key="2">
    <source>
        <dbReference type="EMBL" id="GFR66538.1"/>
    </source>
</evidence>
<feature type="compositionally biased region" description="Basic and acidic residues" evidence="1">
    <location>
        <begin position="979"/>
        <end position="988"/>
    </location>
</feature>
<sequence length="1103" mass="122180">MTSVSSASAVTNYVDQYGSAHVPTGRHTYSRNKNSRTGAHDGNVNPASQFSATSAASFKGGSTPVNDTSYTSTSCINHHRISRHSANTETGKSMKDMSGEAEDTRRRGSETGEHRSYERVQDNENLSYTSRRRSNQEPRRPRDGSVSGRRSRNASPSGDDRISTVSSSRRRSSVSRNPERENRRHSKNLDPDEDDIPGQGLPHRNYDSNNSDLHRHVRPSKPYDPGFKDPPGQIRPSRRYDSTGQRQDKSRDTRHYEVAYDTTDQNHRSSRNEYNNFKRDHAEKVRSSRQPEPHQDPPGHIRRSSMHFNSESGSQGQMRASIREKQESEAPSRRYSMSRSDSTGADSRDGGRYQHRKSRGHGDRETEQANSSGVAYRDVRRSQSRHSDMRRSISRSSSVEKSSDVEMEFRSRDRSIATARARDKRNDEDANLVEQKRKNSKARVYDSQDNSVSGGLDSDERKRINIEENCKHATGERDYDRDTVRSSRHDGQRQRRRSSSVANDDPEYESADSRRQSASAGRGYRYHGKARYNAEEDHVQGVDHKVMNPTRRRNSRSSRADIDDGTQINATDSRYDLDLSQDSSYSLVSQVSRQYHQPQPSRSTSRHEMRTEDDSNFCPTDRAQVPGHRRVHGRSSNHRKSMCSREEGEGTAPVAGTSMRPEGQHSRRSSSSKSNQDTGFASSPSTPRREDSQSRFSSDASPSRYGINDDGKHHRLENGRRRRRGNLVTNKSLDVPGVPLRKEQSLSSSGRGDSSFEEPVSEQHTEGRKMRHAAGTRHEDNIDSSISLKSGEDINRNIDTIDDSDITTEVQNLDNLASKETAVSSSATSCSSTTLNKESCESAKALSSSTSTLKGATYTSKTSIAGSISSLFGRNNNDGQPAQSVSDRWRKLKQDMMPENNSKSFTDSGKEKAAAIFSAAAAKFMSSFPGVSAAFPNMPVPKADPDRDGQKLLSDTEPADLHVKENGFVAQTLSSSEKNSTENPDKGKSVSPASSQTKLTIASKPGDTVASLQTPTVASSSTHTKPGLNSSRMSTTSLSNVSTSGKTPTVSPAIGRRTTPSSQRPSIVSTELSSHERRANVYAAMTERGQSDCSDSEDSGEMV</sequence>
<feature type="compositionally biased region" description="Basic and acidic residues" evidence="1">
    <location>
        <begin position="707"/>
        <end position="719"/>
    </location>
</feature>
<comment type="caution">
    <text evidence="2">The sequence shown here is derived from an EMBL/GenBank/DDBJ whole genome shotgun (WGS) entry which is preliminary data.</text>
</comment>
<feature type="compositionally biased region" description="Polar residues" evidence="1">
    <location>
        <begin position="675"/>
        <end position="686"/>
    </location>
</feature>
<name>A0AAV4EZN5_9GAST</name>
<feature type="compositionally biased region" description="Polar residues" evidence="1">
    <location>
        <begin position="969"/>
        <end position="978"/>
    </location>
</feature>
<feature type="compositionally biased region" description="Polar residues" evidence="1">
    <location>
        <begin position="1010"/>
        <end position="1050"/>
    </location>
</feature>
<dbReference type="EMBL" id="BMAT01011088">
    <property type="protein sequence ID" value="GFR66538.1"/>
    <property type="molecule type" value="Genomic_DNA"/>
</dbReference>
<keyword evidence="3" id="KW-1185">Reference proteome</keyword>
<feature type="region of interest" description="Disordered" evidence="1">
    <location>
        <begin position="19"/>
        <end position="48"/>
    </location>
</feature>
<feature type="compositionally biased region" description="Polar residues" evidence="1">
    <location>
        <begin position="1058"/>
        <end position="1072"/>
    </location>
</feature>
<feature type="compositionally biased region" description="Basic and acidic residues" evidence="1">
    <location>
        <begin position="377"/>
        <end position="391"/>
    </location>
</feature>
<feature type="compositionally biased region" description="Basic and acidic residues" evidence="1">
    <location>
        <begin position="401"/>
        <end position="428"/>
    </location>
</feature>
<feature type="compositionally biased region" description="Low complexity" evidence="1">
    <location>
        <begin position="578"/>
        <end position="595"/>
    </location>
</feature>
<proteinExistence type="predicted"/>
<feature type="compositionally biased region" description="Basic and acidic residues" evidence="1">
    <location>
        <begin position="92"/>
        <end position="122"/>
    </location>
</feature>
<dbReference type="Proteomes" id="UP000762676">
    <property type="component" value="Unassembled WGS sequence"/>
</dbReference>
<feature type="compositionally biased region" description="Basic and acidic residues" evidence="1">
    <location>
        <begin position="177"/>
        <end position="190"/>
    </location>
</feature>
<feature type="compositionally biased region" description="Polar residues" evidence="1">
    <location>
        <begin position="991"/>
        <end position="1000"/>
    </location>
</feature>
<organism evidence="2 3">
    <name type="scientific">Elysia marginata</name>
    <dbReference type="NCBI Taxonomy" id="1093978"/>
    <lineage>
        <taxon>Eukaryota</taxon>
        <taxon>Metazoa</taxon>
        <taxon>Spiralia</taxon>
        <taxon>Lophotrochozoa</taxon>
        <taxon>Mollusca</taxon>
        <taxon>Gastropoda</taxon>
        <taxon>Heterobranchia</taxon>
        <taxon>Euthyneura</taxon>
        <taxon>Panpulmonata</taxon>
        <taxon>Sacoglossa</taxon>
        <taxon>Placobranchoidea</taxon>
        <taxon>Plakobranchidae</taxon>
        <taxon>Elysia</taxon>
    </lineage>
</organism>
<feature type="compositionally biased region" description="Basic and acidic residues" evidence="1">
    <location>
        <begin position="532"/>
        <end position="546"/>
    </location>
</feature>
<feature type="compositionally biased region" description="Basic and acidic residues" evidence="1">
    <location>
        <begin position="458"/>
        <end position="493"/>
    </location>
</feature>
<feature type="compositionally biased region" description="Polar residues" evidence="1">
    <location>
        <begin position="306"/>
        <end position="318"/>
    </location>
</feature>
<feature type="region of interest" description="Disordered" evidence="1">
    <location>
        <begin position="939"/>
        <end position="1075"/>
    </location>
</feature>
<feature type="compositionally biased region" description="Basic and acidic residues" evidence="1">
    <location>
        <begin position="134"/>
        <end position="143"/>
    </location>
</feature>
<evidence type="ECO:0000313" key="3">
    <source>
        <dbReference type="Proteomes" id="UP000762676"/>
    </source>
</evidence>
<dbReference type="AlphaFoldDB" id="A0AAV4EZN5"/>
<gene>
    <name evidence="2" type="ORF">ElyMa_005561600</name>
</gene>
<evidence type="ECO:0000256" key="1">
    <source>
        <dbReference type="SAM" id="MobiDB-lite"/>
    </source>
</evidence>
<accession>A0AAV4EZN5</accession>
<feature type="compositionally biased region" description="Basic residues" evidence="1">
    <location>
        <begin position="627"/>
        <end position="642"/>
    </location>
</feature>
<protein>
    <submittedName>
        <fullName evidence="2">Uncharacterized protein</fullName>
    </submittedName>
</protein>
<feature type="compositionally biased region" description="Polar residues" evidence="1">
    <location>
        <begin position="335"/>
        <end position="345"/>
    </location>
</feature>
<feature type="compositionally biased region" description="Basic and acidic residues" evidence="1">
    <location>
        <begin position="238"/>
        <end position="299"/>
    </location>
</feature>
<feature type="compositionally biased region" description="Basic and acidic residues" evidence="1">
    <location>
        <begin position="321"/>
        <end position="332"/>
    </location>
</feature>
<feature type="region of interest" description="Disordered" evidence="1">
    <location>
        <begin position="76"/>
        <end position="788"/>
    </location>
</feature>
<reference evidence="2 3" key="1">
    <citation type="journal article" date="2021" name="Elife">
        <title>Chloroplast acquisition without the gene transfer in kleptoplastic sea slugs, Plakobranchus ocellatus.</title>
        <authorList>
            <person name="Maeda T."/>
            <person name="Takahashi S."/>
            <person name="Yoshida T."/>
            <person name="Shimamura S."/>
            <person name="Takaki Y."/>
            <person name="Nagai Y."/>
            <person name="Toyoda A."/>
            <person name="Suzuki Y."/>
            <person name="Arimoto A."/>
            <person name="Ishii H."/>
            <person name="Satoh N."/>
            <person name="Nishiyama T."/>
            <person name="Hasebe M."/>
            <person name="Maruyama T."/>
            <person name="Minagawa J."/>
            <person name="Obokata J."/>
            <person name="Shigenobu S."/>
        </authorList>
    </citation>
    <scope>NUCLEOTIDE SEQUENCE [LARGE SCALE GENOMIC DNA]</scope>
</reference>